<proteinExistence type="predicted"/>
<dbReference type="SUPFAM" id="SSF50965">
    <property type="entry name" value="Galactose oxidase, central domain"/>
    <property type="match status" value="1"/>
</dbReference>
<keyword evidence="2" id="KW-0677">Repeat</keyword>
<protein>
    <recommendedName>
        <fullName evidence="5">Galactose oxidase</fullName>
    </recommendedName>
</protein>
<evidence type="ECO:0008006" key="5">
    <source>
        <dbReference type="Google" id="ProtNLM"/>
    </source>
</evidence>
<dbReference type="OrthoDB" id="5512641at2"/>
<evidence type="ECO:0000313" key="4">
    <source>
        <dbReference type="Proteomes" id="UP000217289"/>
    </source>
</evidence>
<reference evidence="3 4" key="1">
    <citation type="submission" date="2017-06" db="EMBL/GenBank/DDBJ databases">
        <authorList>
            <person name="Kim H.J."/>
            <person name="Triplett B.A."/>
        </authorList>
    </citation>
    <scope>NUCLEOTIDE SEQUENCE [LARGE SCALE GENOMIC DNA]</scope>
    <source>
        <strain evidence="3 4">DSM 14713</strain>
    </source>
</reference>
<dbReference type="AlphaFoldDB" id="A0A250I6W0"/>
<dbReference type="Pfam" id="PF24681">
    <property type="entry name" value="Kelch_KLHDC2_KLHL20_DRC7"/>
    <property type="match status" value="1"/>
</dbReference>
<gene>
    <name evidence="3" type="ORF">MEBOL_001043</name>
</gene>
<dbReference type="PANTHER" id="PTHR24412:SF441">
    <property type="entry name" value="KELCH-LIKE PROTEIN 28"/>
    <property type="match status" value="1"/>
</dbReference>
<dbReference type="SMART" id="SM00612">
    <property type="entry name" value="Kelch"/>
    <property type="match status" value="5"/>
</dbReference>
<dbReference type="PANTHER" id="PTHR24412">
    <property type="entry name" value="KELCH PROTEIN"/>
    <property type="match status" value="1"/>
</dbReference>
<keyword evidence="4" id="KW-1185">Reference proteome</keyword>
<dbReference type="Proteomes" id="UP000217289">
    <property type="component" value="Chromosome"/>
</dbReference>
<dbReference type="Gene3D" id="2.130.10.80">
    <property type="entry name" value="Galactose oxidase/kelch, beta-propeller"/>
    <property type="match status" value="1"/>
</dbReference>
<name>A0A250I6W0_9BACT</name>
<dbReference type="KEGG" id="mbd:MEBOL_001043"/>
<dbReference type="InterPro" id="IPR037293">
    <property type="entry name" value="Gal_Oxidase_central_sf"/>
</dbReference>
<dbReference type="PROSITE" id="PS51257">
    <property type="entry name" value="PROKAR_LIPOPROTEIN"/>
    <property type="match status" value="1"/>
</dbReference>
<evidence type="ECO:0000313" key="3">
    <source>
        <dbReference type="EMBL" id="ATB27599.1"/>
    </source>
</evidence>
<sequence length="528" mass="55120">MRTVKLAVSLTLPLLTQACGGPPPESSSALATRAAALTTATSRGCTFSLSHELRMMPRPTYYPLITRQASASCPWPGASLELGETHDPPKLSIAANDLGVAVSYTDRYSPSGSAGVHLRVLHVAPDTLTVVRGTELISVENYRASTIYSGELSLRTDATGTALRVQGEKSGSFSYPGGADDGRYYTATYPHFFTSTEAATIVSSDTAPEEHWADTGSLTRARAGHTATLLNATGDVLLVSGDSAEIHNPYTHVTRSAGTPIIQHAQHTATALASGQVLVAGGASGTMKRSSSELYDPATDAWSYAAEMHTPRALHTATLLDSGQVLVVGGESTQTETDSAELYDPDTNTWNNVAPLPSPRSRHTATLLYSGKVLVTGGQSPSSSALQDARLYDPATNAWTPAGTLSLGRAGHLAVQLYSGKVFILGGGLDQVDVYDPYSLTPWTQGPELAQGGSATSATHLYSGEVLVTHATGQASLYDPSTDAWRSAGNLSAPRLGHTATLLHTGQVLVTGGATAGVPSTTVQTYTH</sequence>
<evidence type="ECO:0000256" key="1">
    <source>
        <dbReference type="ARBA" id="ARBA00022441"/>
    </source>
</evidence>
<accession>A0A250I6W0</accession>
<dbReference type="InterPro" id="IPR011043">
    <property type="entry name" value="Gal_Oxase/kelch_b-propeller"/>
</dbReference>
<dbReference type="InterPro" id="IPR015915">
    <property type="entry name" value="Kelch-typ_b-propeller"/>
</dbReference>
<dbReference type="InterPro" id="IPR006652">
    <property type="entry name" value="Kelch_1"/>
</dbReference>
<evidence type="ECO:0000256" key="2">
    <source>
        <dbReference type="ARBA" id="ARBA00022737"/>
    </source>
</evidence>
<keyword evidence="1" id="KW-0880">Kelch repeat</keyword>
<organism evidence="3 4">
    <name type="scientific">Melittangium boletus DSM 14713</name>
    <dbReference type="NCBI Taxonomy" id="1294270"/>
    <lineage>
        <taxon>Bacteria</taxon>
        <taxon>Pseudomonadati</taxon>
        <taxon>Myxococcota</taxon>
        <taxon>Myxococcia</taxon>
        <taxon>Myxococcales</taxon>
        <taxon>Cystobacterineae</taxon>
        <taxon>Archangiaceae</taxon>
        <taxon>Melittangium</taxon>
    </lineage>
</organism>
<dbReference type="RefSeq" id="WP_095976382.1">
    <property type="nucleotide sequence ID" value="NZ_CP022163.1"/>
</dbReference>
<dbReference type="EMBL" id="CP022163">
    <property type="protein sequence ID" value="ATB27599.1"/>
    <property type="molecule type" value="Genomic_DNA"/>
</dbReference>
<dbReference type="Gene3D" id="2.120.10.80">
    <property type="entry name" value="Kelch-type beta propeller"/>
    <property type="match status" value="1"/>
</dbReference>